<proteinExistence type="predicted"/>
<accession>A0AAN1WH82</accession>
<dbReference type="EMBL" id="AP023086">
    <property type="protein sequence ID" value="BCD97538.1"/>
    <property type="molecule type" value="Genomic_DNA"/>
</dbReference>
<evidence type="ECO:0000313" key="2">
    <source>
        <dbReference type="Proteomes" id="UP001320119"/>
    </source>
</evidence>
<keyword evidence="2" id="KW-1185">Reference proteome</keyword>
<dbReference type="AlphaFoldDB" id="A0AAN1WH82"/>
<dbReference type="SUPFAM" id="SSF53756">
    <property type="entry name" value="UDP-Glycosyltransferase/glycogen phosphorylase"/>
    <property type="match status" value="1"/>
</dbReference>
<dbReference type="RefSeq" id="WP_236987005.1">
    <property type="nucleotide sequence ID" value="NZ_AP023086.1"/>
</dbReference>
<sequence length="336" mass="36162">MSKSKILFIPVSGPEGVGEYMRSLILADAVSASLPNISISFVLSRQAPYAGECSYPVFLTDESPTKCSSQVATILHDCRPDVVVFDCSGRAAQYKIAQSLGAKVIFISQHKKKRKRAFALNRIGNIDAHCITQFKFVDGDISWLERFKLLLAKKPAPHFIGPVFSEPSATLPFATASSYVVFSAGGGGHQINGVRATDVFIRAANRWCEASGEECHVLLGPNYQGDALANTGVYLHKQLKNADLMALIKGARVAVLGGGDMLSQAVALKVPSVAIAVAKDQPARVKAIAQEGLTLKAELSEESIIRSLKCETVKPAYAVPAGRERFMAVLQELLSR</sequence>
<reference evidence="1 2" key="1">
    <citation type="journal article" date="2022" name="IScience">
        <title>An ultrasensitive nanofiber-based assay for enzymatic hydrolysis and deep-sea microbial degradation of cellulose.</title>
        <authorList>
            <person name="Tsudome M."/>
            <person name="Tachioka M."/>
            <person name="Miyazaki M."/>
            <person name="Uchimura K."/>
            <person name="Tsuda M."/>
            <person name="Takaki Y."/>
            <person name="Deguchi S."/>
        </authorList>
    </citation>
    <scope>NUCLEOTIDE SEQUENCE [LARGE SCALE GENOMIC DNA]</scope>
    <source>
        <strain evidence="1 2">GE09</strain>
    </source>
</reference>
<dbReference type="KEGG" id="marq:MARGE09_P1739"/>
<evidence type="ECO:0008006" key="3">
    <source>
        <dbReference type="Google" id="ProtNLM"/>
    </source>
</evidence>
<protein>
    <recommendedName>
        <fullName evidence="3">Glycosyltransferase</fullName>
    </recommendedName>
</protein>
<gene>
    <name evidence="1" type="ORF">MARGE09_P1739</name>
</gene>
<name>A0AAN1WH82_9GAMM</name>
<organism evidence="1 2">
    <name type="scientific">Marinagarivorans cellulosilyticus</name>
    <dbReference type="NCBI Taxonomy" id="2721545"/>
    <lineage>
        <taxon>Bacteria</taxon>
        <taxon>Pseudomonadati</taxon>
        <taxon>Pseudomonadota</taxon>
        <taxon>Gammaproteobacteria</taxon>
        <taxon>Cellvibrionales</taxon>
        <taxon>Cellvibrionaceae</taxon>
        <taxon>Marinagarivorans</taxon>
    </lineage>
</organism>
<evidence type="ECO:0000313" key="1">
    <source>
        <dbReference type="EMBL" id="BCD97538.1"/>
    </source>
</evidence>
<dbReference type="Gene3D" id="3.40.50.2000">
    <property type="entry name" value="Glycogen Phosphorylase B"/>
    <property type="match status" value="1"/>
</dbReference>
<dbReference type="Proteomes" id="UP001320119">
    <property type="component" value="Chromosome"/>
</dbReference>